<dbReference type="KEGG" id="mmec:FIU01_09720"/>
<proteinExistence type="predicted"/>
<sequence>MPRVKVDSELLAEVQALEAAIGNQSKLAHMLGVDRSTLLRFCSTGKAIDKTRETMRKGLIRYKNETTGSSEKVSASIGATLTGNIQEDMQMLRSLCTTVLTVLDGYEKLLANGTNNN</sequence>
<dbReference type="GO" id="GO:0043565">
    <property type="term" value="F:sequence-specific DNA binding"/>
    <property type="evidence" value="ECO:0007669"/>
    <property type="project" value="InterPro"/>
</dbReference>
<feature type="domain" description="DNA binding HTH" evidence="1">
    <location>
        <begin position="15"/>
        <end position="38"/>
    </location>
</feature>
<evidence type="ECO:0000259" key="1">
    <source>
        <dbReference type="Pfam" id="PF02954"/>
    </source>
</evidence>
<protein>
    <recommendedName>
        <fullName evidence="1">DNA binding HTH domain-containing protein</fullName>
    </recommendedName>
</protein>
<reference evidence="3" key="1">
    <citation type="journal article" date="2019" name="ISME J.">
        <title>Evolution in action: habitat transition from sediment to the pelagial leads to genome streamlining in Methylophilaceae.</title>
        <authorList>
            <person name="Salcher M."/>
            <person name="Schaefle D."/>
            <person name="Kaspar M."/>
            <person name="Neuenschwander S.M."/>
            <person name="Ghai R."/>
        </authorList>
    </citation>
    <scope>NUCLEOTIDE SEQUENCE [LARGE SCALE GENOMIC DNA]</scope>
    <source>
        <strain evidence="3">MMS-M-51</strain>
    </source>
</reference>
<dbReference type="Pfam" id="PF02954">
    <property type="entry name" value="HTH_8"/>
    <property type="match status" value="1"/>
</dbReference>
<dbReference type="AlphaFoldDB" id="A0A5B8CU49"/>
<gene>
    <name evidence="2" type="ORF">FIU01_09720</name>
</gene>
<evidence type="ECO:0000313" key="3">
    <source>
        <dbReference type="Proteomes" id="UP000311008"/>
    </source>
</evidence>
<dbReference type="RefSeq" id="WP_140004099.1">
    <property type="nucleotide sequence ID" value="NZ_CP040946.1"/>
</dbReference>
<dbReference type="OrthoDB" id="9156956at2"/>
<accession>A0A5B8CU49</accession>
<dbReference type="Proteomes" id="UP000311008">
    <property type="component" value="Chromosome"/>
</dbReference>
<keyword evidence="3" id="KW-1185">Reference proteome</keyword>
<dbReference type="InterPro" id="IPR002197">
    <property type="entry name" value="HTH_Fis"/>
</dbReference>
<name>A0A5B8CU49_9PROT</name>
<dbReference type="EMBL" id="CP040946">
    <property type="protein sequence ID" value="QDC44769.1"/>
    <property type="molecule type" value="Genomic_DNA"/>
</dbReference>
<organism evidence="2 3">
    <name type="scientific">Methylophilus medardicus</name>
    <dbReference type="NCBI Taxonomy" id="2588534"/>
    <lineage>
        <taxon>Bacteria</taxon>
        <taxon>Pseudomonadati</taxon>
        <taxon>Pseudomonadota</taxon>
        <taxon>Betaproteobacteria</taxon>
        <taxon>Nitrosomonadales</taxon>
        <taxon>Methylophilaceae</taxon>
        <taxon>Methylophilus</taxon>
    </lineage>
</organism>
<evidence type="ECO:0000313" key="2">
    <source>
        <dbReference type="EMBL" id="QDC44769.1"/>
    </source>
</evidence>